<dbReference type="Proteomes" id="UP001153461">
    <property type="component" value="Unassembled WGS sequence"/>
</dbReference>
<dbReference type="OrthoDB" id="5278907at2759"/>
<comment type="caution">
    <text evidence="2">The sequence shown here is derived from an EMBL/GenBank/DDBJ whole genome shotgun (WGS) entry which is preliminary data.</text>
</comment>
<accession>A0A9W4IBE8</accession>
<organism evidence="2 3">
    <name type="scientific">Penicillium nalgiovense</name>
    <dbReference type="NCBI Taxonomy" id="60175"/>
    <lineage>
        <taxon>Eukaryota</taxon>
        <taxon>Fungi</taxon>
        <taxon>Dikarya</taxon>
        <taxon>Ascomycota</taxon>
        <taxon>Pezizomycotina</taxon>
        <taxon>Eurotiomycetes</taxon>
        <taxon>Eurotiomycetidae</taxon>
        <taxon>Eurotiales</taxon>
        <taxon>Aspergillaceae</taxon>
        <taxon>Penicillium</taxon>
    </lineage>
</organism>
<protein>
    <submittedName>
        <fullName evidence="2">Uncharacterized protein</fullName>
    </submittedName>
</protein>
<sequence>MDADFLCVVVIVYSVLFMEWETEDTVFHVVRERFFAGVRAMFSSAPPPGPRRDQKDNTASEESS</sequence>
<dbReference type="EMBL" id="CAJVNV010000608">
    <property type="protein sequence ID" value="CAG8253780.1"/>
    <property type="molecule type" value="Genomic_DNA"/>
</dbReference>
<proteinExistence type="predicted"/>
<name>A0A9W4IBE8_PENNA</name>
<evidence type="ECO:0000313" key="3">
    <source>
        <dbReference type="Proteomes" id="UP001153461"/>
    </source>
</evidence>
<dbReference type="AlphaFoldDB" id="A0A9W4IBE8"/>
<evidence type="ECO:0000256" key="1">
    <source>
        <dbReference type="SAM" id="MobiDB-lite"/>
    </source>
</evidence>
<gene>
    <name evidence="2" type="ORF">PNAL_LOCUS8784</name>
</gene>
<reference evidence="2" key="1">
    <citation type="submission" date="2021-07" db="EMBL/GenBank/DDBJ databases">
        <authorList>
            <person name="Branca A.L. A."/>
        </authorList>
    </citation>
    <scope>NUCLEOTIDE SEQUENCE</scope>
</reference>
<evidence type="ECO:0000313" key="2">
    <source>
        <dbReference type="EMBL" id="CAG8253780.1"/>
    </source>
</evidence>
<feature type="region of interest" description="Disordered" evidence="1">
    <location>
        <begin position="41"/>
        <end position="64"/>
    </location>
</feature>